<evidence type="ECO:0000256" key="1">
    <source>
        <dbReference type="SAM" id="MobiDB-lite"/>
    </source>
</evidence>
<accession>A0AAI8V8S9</accession>
<evidence type="ECO:0000313" key="3">
    <source>
        <dbReference type="Proteomes" id="UP001295740"/>
    </source>
</evidence>
<sequence length="245" mass="28282">MAVGHDLERYLLRNGDVSHPPFPGIGGDWENNPARPRQPRLRVLAYRDLRSNGHGSDPEQSPSPLSQSSRQGYQQSYPRPDGGWRLDNLPRHLTERTSQHVPYYPLMQLRLANKMLRALVHPHASPEDEGIAYVLRAERDFTQHINQSPFNMGCYICYRVLPARCFDKQQALHALRDEPLGKQTIVKLRRFCIQCGLRTGLHGTGDRLRRWEGGNSWICNCERLWSDMVANCVVCRLNCPFRDER</sequence>
<keyword evidence="3" id="KW-1185">Reference proteome</keyword>
<gene>
    <name evidence="2" type="ORF">KHLLAP_LOCUS919</name>
</gene>
<feature type="compositionally biased region" description="Low complexity" evidence="1">
    <location>
        <begin position="58"/>
        <end position="77"/>
    </location>
</feature>
<dbReference type="AlphaFoldDB" id="A0AAI8V8S9"/>
<dbReference type="EMBL" id="CAUWAG010000003">
    <property type="protein sequence ID" value="CAJ2500451.1"/>
    <property type="molecule type" value="Genomic_DNA"/>
</dbReference>
<dbReference type="Proteomes" id="UP001295740">
    <property type="component" value="Unassembled WGS sequence"/>
</dbReference>
<feature type="region of interest" description="Disordered" evidence="1">
    <location>
        <begin position="50"/>
        <end position="88"/>
    </location>
</feature>
<organism evidence="2 3">
    <name type="scientific">Anthostomella pinea</name>
    <dbReference type="NCBI Taxonomy" id="933095"/>
    <lineage>
        <taxon>Eukaryota</taxon>
        <taxon>Fungi</taxon>
        <taxon>Dikarya</taxon>
        <taxon>Ascomycota</taxon>
        <taxon>Pezizomycotina</taxon>
        <taxon>Sordariomycetes</taxon>
        <taxon>Xylariomycetidae</taxon>
        <taxon>Xylariales</taxon>
        <taxon>Xylariaceae</taxon>
        <taxon>Anthostomella</taxon>
    </lineage>
</organism>
<name>A0AAI8V8S9_9PEZI</name>
<comment type="caution">
    <text evidence="2">The sequence shown here is derived from an EMBL/GenBank/DDBJ whole genome shotgun (WGS) entry which is preliminary data.</text>
</comment>
<evidence type="ECO:0000313" key="2">
    <source>
        <dbReference type="EMBL" id="CAJ2500451.1"/>
    </source>
</evidence>
<proteinExistence type="predicted"/>
<protein>
    <submittedName>
        <fullName evidence="2">Uu.00g033040.m01.CDS01</fullName>
    </submittedName>
</protein>
<reference evidence="2" key="1">
    <citation type="submission" date="2023-10" db="EMBL/GenBank/DDBJ databases">
        <authorList>
            <person name="Hackl T."/>
        </authorList>
    </citation>
    <scope>NUCLEOTIDE SEQUENCE</scope>
</reference>